<evidence type="ECO:0000313" key="3">
    <source>
        <dbReference type="Proteomes" id="UP000225706"/>
    </source>
</evidence>
<dbReference type="SMART" id="SM00409">
    <property type="entry name" value="IG"/>
    <property type="match status" value="2"/>
</dbReference>
<dbReference type="Proteomes" id="UP000225706">
    <property type="component" value="Unassembled WGS sequence"/>
</dbReference>
<dbReference type="OrthoDB" id="5983873at2759"/>
<dbReference type="InterPro" id="IPR007110">
    <property type="entry name" value="Ig-like_dom"/>
</dbReference>
<proteinExistence type="predicted"/>
<comment type="caution">
    <text evidence="2">The sequence shown here is derived from an EMBL/GenBank/DDBJ whole genome shotgun (WGS) entry which is preliminary data.</text>
</comment>
<dbReference type="InterPro" id="IPR036179">
    <property type="entry name" value="Ig-like_dom_sf"/>
</dbReference>
<organism evidence="2 3">
    <name type="scientific">Stylophora pistillata</name>
    <name type="common">Smooth cauliflower coral</name>
    <dbReference type="NCBI Taxonomy" id="50429"/>
    <lineage>
        <taxon>Eukaryota</taxon>
        <taxon>Metazoa</taxon>
        <taxon>Cnidaria</taxon>
        <taxon>Anthozoa</taxon>
        <taxon>Hexacorallia</taxon>
        <taxon>Scleractinia</taxon>
        <taxon>Astrocoeniina</taxon>
        <taxon>Pocilloporidae</taxon>
        <taxon>Stylophora</taxon>
    </lineage>
</organism>
<dbReference type="InterPro" id="IPR013783">
    <property type="entry name" value="Ig-like_fold"/>
</dbReference>
<dbReference type="EMBL" id="LSMT01001933">
    <property type="protein sequence ID" value="PFX11754.1"/>
    <property type="molecule type" value="Genomic_DNA"/>
</dbReference>
<dbReference type="Gene3D" id="2.60.40.10">
    <property type="entry name" value="Immunoglobulins"/>
    <property type="match status" value="1"/>
</dbReference>
<dbReference type="PROSITE" id="PS50835">
    <property type="entry name" value="IG_LIKE"/>
    <property type="match status" value="1"/>
</dbReference>
<sequence>MAFSGGGERPFGVIEPFPESIYPLEYTSASVTCIAFDASGKLQPDRIEFHRRDDLNRYRKLEGDRFVFNHRTDNIRGNIKLYTTMTLKNVTIQDDSQYGDLGSYECHAFAKNVSSPKRHGFSVSVITRAEIPTVKVTDSSTLNPGDDITIFCNLTDRGNENSTPLKRISWFKDGKLLRSVRNPDPDVKQDFIAPIHLTSFNVRQAGIYTCLLEVKLRHIKEYSVRGDTFLKIAPWLPKPKEDIEEKASKGSDVSFECAAQGFPLEVEWKVKKKNKDTVQACIKTVREMICSGLNEFV</sequence>
<feature type="domain" description="Ig-like" evidence="1">
    <location>
        <begin position="132"/>
        <end position="210"/>
    </location>
</feature>
<dbReference type="InterPro" id="IPR013151">
    <property type="entry name" value="Immunoglobulin_dom"/>
</dbReference>
<evidence type="ECO:0000259" key="1">
    <source>
        <dbReference type="PROSITE" id="PS50835"/>
    </source>
</evidence>
<reference evidence="3" key="1">
    <citation type="journal article" date="2017" name="bioRxiv">
        <title>Comparative analysis of the genomes of Stylophora pistillata and Acropora digitifera provides evidence for extensive differences between species of corals.</title>
        <authorList>
            <person name="Voolstra C.R."/>
            <person name="Li Y."/>
            <person name="Liew Y.J."/>
            <person name="Baumgarten S."/>
            <person name="Zoccola D."/>
            <person name="Flot J.-F."/>
            <person name="Tambutte S."/>
            <person name="Allemand D."/>
            <person name="Aranda M."/>
        </authorList>
    </citation>
    <scope>NUCLEOTIDE SEQUENCE [LARGE SCALE GENOMIC DNA]</scope>
</reference>
<dbReference type="InterPro" id="IPR003599">
    <property type="entry name" value="Ig_sub"/>
</dbReference>
<gene>
    <name evidence="2" type="primary">Hmcn2</name>
    <name evidence="2" type="ORF">AWC38_SpisGene24410</name>
</gene>
<accession>A0A2B4R010</accession>
<protein>
    <submittedName>
        <fullName evidence="2">Hemicentin-2</fullName>
    </submittedName>
</protein>
<keyword evidence="3" id="KW-1185">Reference proteome</keyword>
<dbReference type="Pfam" id="PF00047">
    <property type="entry name" value="ig"/>
    <property type="match status" value="1"/>
</dbReference>
<name>A0A2B4R010_STYPI</name>
<dbReference type="AlphaFoldDB" id="A0A2B4R010"/>
<dbReference type="SUPFAM" id="SSF48726">
    <property type="entry name" value="Immunoglobulin"/>
    <property type="match status" value="1"/>
</dbReference>
<evidence type="ECO:0000313" key="2">
    <source>
        <dbReference type="EMBL" id="PFX11754.1"/>
    </source>
</evidence>